<proteinExistence type="predicted"/>
<dbReference type="AlphaFoldDB" id="A0A2M9WEI8"/>
<organism evidence="5 6">
    <name type="scientific">Pantoea rodasii</name>
    <dbReference type="NCBI Taxonomy" id="1076549"/>
    <lineage>
        <taxon>Bacteria</taxon>
        <taxon>Pseudomonadati</taxon>
        <taxon>Pseudomonadota</taxon>
        <taxon>Gammaproteobacteria</taxon>
        <taxon>Enterobacterales</taxon>
        <taxon>Erwiniaceae</taxon>
        <taxon>Pantoea</taxon>
    </lineage>
</organism>
<evidence type="ECO:0000313" key="5">
    <source>
        <dbReference type="EMBL" id="PJZ05919.1"/>
    </source>
</evidence>
<keyword evidence="6" id="KW-1185">Reference proteome</keyword>
<feature type="domain" description="HTH marR-type" evidence="4">
    <location>
        <begin position="22"/>
        <end position="156"/>
    </location>
</feature>
<sequence>MTEVARETESETAAFHDLGGLESLLSFYIRSINIAVSRDLDNKLSGLDVAKGTGKISTLLIVSRHPGIRPSAIADLIMRDRSSMGRLVDKMVQQGLVMRQSDPEDQRSQALYLTGKGHKLAQNVVALTQQQDREFFHMVSEDEKTLMLNLFNKIMCWHRQLRSDIRFF</sequence>
<dbReference type="PANTHER" id="PTHR33164:SF57">
    <property type="entry name" value="MARR-FAMILY TRANSCRIPTIONAL REGULATOR"/>
    <property type="match status" value="1"/>
</dbReference>
<dbReference type="STRING" id="1076549.HA45_26610"/>
<keyword evidence="1" id="KW-0805">Transcription regulation</keyword>
<dbReference type="Gene3D" id="1.10.10.10">
    <property type="entry name" value="Winged helix-like DNA-binding domain superfamily/Winged helix DNA-binding domain"/>
    <property type="match status" value="1"/>
</dbReference>
<name>A0A2M9WEI8_9GAMM</name>
<dbReference type="InterPro" id="IPR023187">
    <property type="entry name" value="Tscrpt_reg_MarR-type_CS"/>
</dbReference>
<dbReference type="GO" id="GO:0006950">
    <property type="term" value="P:response to stress"/>
    <property type="evidence" value="ECO:0007669"/>
    <property type="project" value="TreeGrafter"/>
</dbReference>
<dbReference type="InterPro" id="IPR036388">
    <property type="entry name" value="WH-like_DNA-bd_sf"/>
</dbReference>
<gene>
    <name evidence="5" type="ORF">PRCB_04125</name>
</gene>
<dbReference type="RefSeq" id="WP_100700466.1">
    <property type="nucleotide sequence ID" value="NZ_MLFP01000086.1"/>
</dbReference>
<dbReference type="InterPro" id="IPR036390">
    <property type="entry name" value="WH_DNA-bd_sf"/>
</dbReference>
<dbReference type="GO" id="GO:0003677">
    <property type="term" value="F:DNA binding"/>
    <property type="evidence" value="ECO:0007669"/>
    <property type="project" value="UniProtKB-KW"/>
</dbReference>
<dbReference type="Proteomes" id="UP000232062">
    <property type="component" value="Unassembled WGS sequence"/>
</dbReference>
<accession>A0A2M9WEI8</accession>
<evidence type="ECO:0000259" key="4">
    <source>
        <dbReference type="PROSITE" id="PS50995"/>
    </source>
</evidence>
<keyword evidence="2" id="KW-0238">DNA-binding</keyword>
<dbReference type="EMBL" id="PIQI01000011">
    <property type="protein sequence ID" value="PJZ05919.1"/>
    <property type="molecule type" value="Genomic_DNA"/>
</dbReference>
<dbReference type="SMART" id="SM00347">
    <property type="entry name" value="HTH_MARR"/>
    <property type="match status" value="1"/>
</dbReference>
<dbReference type="PROSITE" id="PS01117">
    <property type="entry name" value="HTH_MARR_1"/>
    <property type="match status" value="1"/>
</dbReference>
<dbReference type="InterPro" id="IPR039422">
    <property type="entry name" value="MarR/SlyA-like"/>
</dbReference>
<keyword evidence="3" id="KW-0804">Transcription</keyword>
<dbReference type="GO" id="GO:0003700">
    <property type="term" value="F:DNA-binding transcription factor activity"/>
    <property type="evidence" value="ECO:0007669"/>
    <property type="project" value="InterPro"/>
</dbReference>
<evidence type="ECO:0000256" key="1">
    <source>
        <dbReference type="ARBA" id="ARBA00023015"/>
    </source>
</evidence>
<dbReference type="PRINTS" id="PR00598">
    <property type="entry name" value="HTHMARR"/>
</dbReference>
<protein>
    <submittedName>
        <fullName evidence="5">MarR family transcriptional regulator</fullName>
    </submittedName>
</protein>
<dbReference type="PANTHER" id="PTHR33164">
    <property type="entry name" value="TRANSCRIPTIONAL REGULATOR, MARR FAMILY"/>
    <property type="match status" value="1"/>
</dbReference>
<dbReference type="Pfam" id="PF01047">
    <property type="entry name" value="MarR"/>
    <property type="match status" value="1"/>
</dbReference>
<evidence type="ECO:0000313" key="6">
    <source>
        <dbReference type="Proteomes" id="UP000232062"/>
    </source>
</evidence>
<dbReference type="InterPro" id="IPR000835">
    <property type="entry name" value="HTH_MarR-typ"/>
</dbReference>
<evidence type="ECO:0000256" key="2">
    <source>
        <dbReference type="ARBA" id="ARBA00023125"/>
    </source>
</evidence>
<dbReference type="SUPFAM" id="SSF46785">
    <property type="entry name" value="Winged helix' DNA-binding domain"/>
    <property type="match status" value="1"/>
</dbReference>
<dbReference type="OrthoDB" id="32523at2"/>
<evidence type="ECO:0000256" key="3">
    <source>
        <dbReference type="ARBA" id="ARBA00023163"/>
    </source>
</evidence>
<reference evidence="5 6" key="1">
    <citation type="submission" date="2017-11" db="EMBL/GenBank/DDBJ databases">
        <title>The genome sequence of Pantoea rodasii DSM 26611.</title>
        <authorList>
            <person name="Gao J."/>
            <person name="Mao X."/>
            <person name="Sun J."/>
        </authorList>
    </citation>
    <scope>NUCLEOTIDE SEQUENCE [LARGE SCALE GENOMIC DNA]</scope>
    <source>
        <strain evidence="5 6">DSM 26611</strain>
    </source>
</reference>
<dbReference type="PROSITE" id="PS50995">
    <property type="entry name" value="HTH_MARR_2"/>
    <property type="match status" value="1"/>
</dbReference>
<comment type="caution">
    <text evidence="5">The sequence shown here is derived from an EMBL/GenBank/DDBJ whole genome shotgun (WGS) entry which is preliminary data.</text>
</comment>